<evidence type="ECO:0000256" key="4">
    <source>
        <dbReference type="ARBA" id="ARBA00022881"/>
    </source>
</evidence>
<keyword evidence="6" id="KW-0742">SOS response</keyword>
<name>A0A6I6EQH6_9GAMM</name>
<dbReference type="PANTHER" id="PTHR30562:SF10">
    <property type="entry name" value="EXCINUCLEASE CHO"/>
    <property type="match status" value="1"/>
</dbReference>
<evidence type="ECO:0000256" key="8">
    <source>
        <dbReference type="ARBA" id="ARBA00042138"/>
    </source>
</evidence>
<sequence length="291" mass="32729">MTRKAASHRLEFEAEAIYQYPEQLRPWLASLPNLPGVYIFHGESETLPLYIGKSVNIRSRVLSHLRTPAEAKMLYQARRISFIPTAGEMGALLLEAQMIKLQQPLFNKRLRKNRQLCSLLIRNNRPEVVYAKEVDFSHTPNLFGLYAHRRAALATLEKIADEQRLCYGLLGLEPLSKGRACFRFGLRRCAGACCGQEPVEDHQQRLLTALEAVQLQCWPWPGAVAVVEEGVMQKQIHVINNWLYLGSVSELEDAVTLCSTPPGFDSDGYKILCRPLLSGKLPVIPLPVATP</sequence>
<evidence type="ECO:0000256" key="1">
    <source>
        <dbReference type="ARBA" id="ARBA00022763"/>
    </source>
</evidence>
<dbReference type="PROSITE" id="PS50164">
    <property type="entry name" value="GIY_YIG"/>
    <property type="match status" value="1"/>
</dbReference>
<dbReference type="Gene3D" id="3.40.1440.10">
    <property type="entry name" value="GIY-YIG endonuclease"/>
    <property type="match status" value="1"/>
</dbReference>
<dbReference type="GO" id="GO:0009380">
    <property type="term" value="C:excinuclease repair complex"/>
    <property type="evidence" value="ECO:0007669"/>
    <property type="project" value="TreeGrafter"/>
</dbReference>
<evidence type="ECO:0000259" key="10">
    <source>
        <dbReference type="PROSITE" id="PS50164"/>
    </source>
</evidence>
<accession>A0A6I6EQH6</accession>
<evidence type="ECO:0000256" key="3">
    <source>
        <dbReference type="ARBA" id="ARBA00022801"/>
    </source>
</evidence>
<keyword evidence="1" id="KW-0227">DNA damage</keyword>
<dbReference type="GO" id="GO:0009432">
    <property type="term" value="P:SOS response"/>
    <property type="evidence" value="ECO:0007669"/>
    <property type="project" value="UniProtKB-KW"/>
</dbReference>
<keyword evidence="5" id="KW-0234">DNA repair</keyword>
<dbReference type="Proteomes" id="UP000424752">
    <property type="component" value="Chromosome"/>
</dbReference>
<dbReference type="GO" id="GO:0004518">
    <property type="term" value="F:nuclease activity"/>
    <property type="evidence" value="ECO:0007669"/>
    <property type="project" value="UniProtKB-KW"/>
</dbReference>
<evidence type="ECO:0000313" key="11">
    <source>
        <dbReference type="EMBL" id="MTD26134.1"/>
    </source>
</evidence>
<dbReference type="EMBL" id="CP046509">
    <property type="protein sequence ID" value="QGU87329.1"/>
    <property type="molecule type" value="Genomic_DNA"/>
</dbReference>
<reference evidence="11 14" key="1">
    <citation type="submission" date="2019-11" db="EMBL/GenBank/DDBJ databases">
        <title>Erwinia sp. nov., isolated from feces of birds in Tibet plateau of China.</title>
        <authorList>
            <person name="Ge Y."/>
        </authorList>
    </citation>
    <scope>NUCLEOTIDE SEQUENCE [LARGE SCALE GENOMIC DNA]</scope>
    <source>
        <strain evidence="11 14">J316</strain>
    </source>
</reference>
<feature type="domain" description="GIY-YIG" evidence="10">
    <location>
        <begin position="33"/>
        <end position="108"/>
    </location>
</feature>
<evidence type="ECO:0000313" key="14">
    <source>
        <dbReference type="Proteomes" id="UP000480164"/>
    </source>
</evidence>
<accession>A0A6L6GKZ4</accession>
<evidence type="ECO:0000256" key="2">
    <source>
        <dbReference type="ARBA" id="ARBA00022769"/>
    </source>
</evidence>
<dbReference type="InterPro" id="IPR047296">
    <property type="entry name" value="GIY-YIG_UvrC_Cho"/>
</dbReference>
<dbReference type="SUPFAM" id="SSF82771">
    <property type="entry name" value="GIY-YIG endonuclease"/>
    <property type="match status" value="1"/>
</dbReference>
<dbReference type="CDD" id="cd10434">
    <property type="entry name" value="GIY-YIG_UvrC_Cho"/>
    <property type="match status" value="1"/>
</dbReference>
<keyword evidence="4" id="KW-0267">Excision nuclease</keyword>
<keyword evidence="14" id="KW-1185">Reference proteome</keyword>
<organism evidence="12 13">
    <name type="scientific">Erwinia sorbitola</name>
    <dbReference type="NCBI Taxonomy" id="2681984"/>
    <lineage>
        <taxon>Bacteria</taxon>
        <taxon>Pseudomonadati</taxon>
        <taxon>Pseudomonadota</taxon>
        <taxon>Gammaproteobacteria</taxon>
        <taxon>Enterobacterales</taxon>
        <taxon>Erwiniaceae</taxon>
        <taxon>Erwinia</taxon>
    </lineage>
</organism>
<keyword evidence="2" id="KW-0228">DNA excision</keyword>
<proteinExistence type="predicted"/>
<evidence type="ECO:0000313" key="13">
    <source>
        <dbReference type="Proteomes" id="UP000424752"/>
    </source>
</evidence>
<dbReference type="SMART" id="SM00465">
    <property type="entry name" value="GIYc"/>
    <property type="match status" value="1"/>
</dbReference>
<dbReference type="RefSeq" id="WP_156287322.1">
    <property type="nucleotide sequence ID" value="NZ_CP046509.1"/>
</dbReference>
<dbReference type="InterPro" id="IPR000305">
    <property type="entry name" value="GIY-YIG_endonuc"/>
</dbReference>
<dbReference type="InterPro" id="IPR035901">
    <property type="entry name" value="GIY-YIG_endonuc_sf"/>
</dbReference>
<dbReference type="GO" id="GO:0006289">
    <property type="term" value="P:nucleotide-excision repair"/>
    <property type="evidence" value="ECO:0007669"/>
    <property type="project" value="InterPro"/>
</dbReference>
<dbReference type="GO" id="GO:0016787">
    <property type="term" value="F:hydrolase activity"/>
    <property type="evidence" value="ECO:0007669"/>
    <property type="project" value="UniProtKB-KW"/>
</dbReference>
<gene>
    <name evidence="12" type="primary">cho</name>
    <name evidence="11" type="ORF">GK011_04140</name>
    <name evidence="12" type="ORF">GN242_08935</name>
</gene>
<dbReference type="AlphaFoldDB" id="A0A6I6EQH6"/>
<dbReference type="FunFam" id="3.40.1440.10:FF:000004">
    <property type="entry name" value="UV-repair endonuclease Cho"/>
    <property type="match status" value="1"/>
</dbReference>
<dbReference type="EMBL" id="WLZX01000001">
    <property type="protein sequence ID" value="MTD26134.1"/>
    <property type="molecule type" value="Genomic_DNA"/>
</dbReference>
<evidence type="ECO:0000256" key="9">
    <source>
        <dbReference type="ARBA" id="ARBA00042732"/>
    </source>
</evidence>
<keyword evidence="3 12" id="KW-0378">Hydrolase</keyword>
<reference evidence="12 13" key="2">
    <citation type="submission" date="2019-12" db="EMBL/GenBank/DDBJ databases">
        <title>Erwinia sp. nov., isolated from droppings of birds in the Qinghai-Tiebt plateau of China.</title>
        <authorList>
            <person name="Ge Y."/>
        </authorList>
    </citation>
    <scope>NUCLEOTIDE SEQUENCE [LARGE SCALE GENOMIC DNA]</scope>
    <source>
        <strain evidence="12 13">J780</strain>
    </source>
</reference>
<dbReference type="PANTHER" id="PTHR30562">
    <property type="entry name" value="UVRC/OXIDOREDUCTASE"/>
    <property type="match status" value="1"/>
</dbReference>
<dbReference type="InterPro" id="IPR050066">
    <property type="entry name" value="UvrABC_protein_C"/>
</dbReference>
<protein>
    <recommendedName>
        <fullName evidence="7">Excinuclease cho</fullName>
    </recommendedName>
    <alternativeName>
        <fullName evidence="9">Endonuclease cho</fullName>
    </alternativeName>
    <alternativeName>
        <fullName evidence="8">UvrC homolog protein</fullName>
    </alternativeName>
</protein>
<evidence type="ECO:0000256" key="6">
    <source>
        <dbReference type="ARBA" id="ARBA00023236"/>
    </source>
</evidence>
<dbReference type="Proteomes" id="UP000480164">
    <property type="component" value="Unassembled WGS sequence"/>
</dbReference>
<dbReference type="NCBIfam" id="NF007833">
    <property type="entry name" value="PRK10545.1"/>
    <property type="match status" value="1"/>
</dbReference>
<evidence type="ECO:0000256" key="5">
    <source>
        <dbReference type="ARBA" id="ARBA00023204"/>
    </source>
</evidence>
<dbReference type="KEGG" id="erwi:GN242_08935"/>
<evidence type="ECO:0000313" key="12">
    <source>
        <dbReference type="EMBL" id="QGU87329.1"/>
    </source>
</evidence>
<evidence type="ECO:0000256" key="7">
    <source>
        <dbReference type="ARBA" id="ARBA00040756"/>
    </source>
</evidence>